<dbReference type="InterPro" id="IPR022409">
    <property type="entry name" value="PKD/Chitinase_dom"/>
</dbReference>
<feature type="signal peptide" evidence="1">
    <location>
        <begin position="1"/>
        <end position="24"/>
    </location>
</feature>
<keyword evidence="1" id="KW-0732">Signal</keyword>
<proteinExistence type="predicted"/>
<dbReference type="AlphaFoldDB" id="A0A7T7FCI9"/>
<evidence type="ECO:0000313" key="3">
    <source>
        <dbReference type="EMBL" id="QQL50608.1"/>
    </source>
</evidence>
<dbReference type="SUPFAM" id="SSF49299">
    <property type="entry name" value="PKD domain"/>
    <property type="match status" value="4"/>
</dbReference>
<reference evidence="3 4" key="1">
    <citation type="submission" date="2020-12" db="EMBL/GenBank/DDBJ databases">
        <title>HMF7856_wgs.fasta genome submission.</title>
        <authorList>
            <person name="Kang H."/>
            <person name="Kim H."/>
            <person name="Joh K."/>
        </authorList>
    </citation>
    <scope>NUCLEOTIDE SEQUENCE [LARGE SCALE GENOMIC DNA]</scope>
    <source>
        <strain evidence="3 4">HMF7856</strain>
    </source>
</reference>
<dbReference type="RefSeq" id="WP_198173602.1">
    <property type="nucleotide sequence ID" value="NZ_CP066775.1"/>
</dbReference>
<organism evidence="3 4">
    <name type="scientific">Mucilaginibacter ginkgonis</name>
    <dbReference type="NCBI Taxonomy" id="2682091"/>
    <lineage>
        <taxon>Bacteria</taxon>
        <taxon>Pseudomonadati</taxon>
        <taxon>Bacteroidota</taxon>
        <taxon>Sphingobacteriia</taxon>
        <taxon>Sphingobacteriales</taxon>
        <taxon>Sphingobacteriaceae</taxon>
        <taxon>Mucilaginibacter</taxon>
    </lineage>
</organism>
<dbReference type="KEGG" id="mgik:GO620_003895"/>
<feature type="chain" id="PRO_5030806387" evidence="1">
    <location>
        <begin position="25"/>
        <end position="1259"/>
    </location>
</feature>
<feature type="domain" description="PKD" evidence="2">
    <location>
        <begin position="684"/>
        <end position="753"/>
    </location>
</feature>
<dbReference type="CDD" id="cd00146">
    <property type="entry name" value="PKD"/>
    <property type="match status" value="4"/>
</dbReference>
<dbReference type="PANTHER" id="PTHR46534:SF1">
    <property type="entry name" value="IGGFC-BINDING PROTEIN N-TERMINAL DOMAIN-CONTAINING PROTEIN"/>
    <property type="match status" value="1"/>
</dbReference>
<sequence length="1259" mass="132869">MRFILRYACLLFLVWLLTAYKANAQTSTNMGKEFYTAYAEHIYPAGPVGSNITNTSSMFLYVTSDRNASVKVEVMDGSFNQQFTVTANQVTTIQVIPSASLKGLSKVAAKKAVHITSTENVSVFAQIYGATTVGVSGATMLLPVNVLGTEYRSVNFTQTSNAAAFSEGKAYNFLNVVATEDNTTIEITPKANVYNDGLLTVRPAGTPFTITLNKGDVYQGLSDDDLTGSRVRSVGANSAICNQIAVFSGSSKTAIYGRVSNCTIFSTSDNLFQQAYPVTSWGTQFATVPLAGRETQKDIYRVIVSDPATTITGVPAFNAADLETKGYIEFVSDQPMVINADKPVQVAQYAISQFAASCSNTNGDTGDPEMIYLNPVEQGVTSSSFYAAGKWAVANSFLNVTIPTDAVASFKLDGVRPASVTFAPIPGNSSFSYAQIRVSNGPQVTQNPSATLGVHSISADKPFNATVYGFGNFESYGYSAGASFKKLNEALSLRDPATNATAQSTICSGKGYTPQLTLPFQVAQITWKFDDGTNYVQNNPTATSTRNYNQTVYTYSYFNSTQNTNLIHLTAGSHKIIATVANASVGCGTDDNELSVTVTDAPVPLFATTSACIGQAITFTPGTPTNNNNVASVLWNFGDNSTATTFNVNHIYTAAGSYNATLTINYTSGCSATSAVQIVRIIDKPVAAFNYSSPDCAATAISFKDNSTATGSAVSTWAWDFGDNTASTSQNPTHTYPSAGNYKVSLTVTNNNGCAGDVITQIIVVNPVPTIIINQPASVCVNASPITITANKNGATGTEIFTGDGITPEGLFDPAIAGIGTHAISYNFTSAQTACTFSQSFSVSVTPAPDAPAVKYNGTCADGTTTFNVTNAAGDASIYNWDFGDGNVVNGGATMNHQFAAPGDYKVLVSLVTNNCGNVSAPVAVHINKKPVANFTYVQTTCSGESVAFKDASNDPENAAITSWLWSFGDGTTSTQQNPLHSFAAPGTYSVTLRVANSNGCQSVTTTQAVIITPPPIISIAQPAPQCEGDATMKVLATVTGATGKGVFMGDGISKAGDFNAHNAGPGIHVMTYTFTTTAGCTYTRNFNIIVYPEPIITIGNDVTLLEGDSTFLQATANGDGLKYKWYPASGLSRDDVLNPVATPLNDTKYTLTVTSASGCTNFANISVRVLNSTKIVNAFSPNGDGINDLWNIALLSNYPQALVNIYTRNGEKVFSSVGYSVPWDGKYNGSDLPAGVYYYIVNLKNGKKPIAGNVTIVR</sequence>
<dbReference type="Pfam" id="PF18911">
    <property type="entry name" value="PKD_4"/>
    <property type="match status" value="4"/>
</dbReference>
<evidence type="ECO:0000259" key="2">
    <source>
        <dbReference type="PROSITE" id="PS50093"/>
    </source>
</evidence>
<dbReference type="Proteomes" id="UP000429232">
    <property type="component" value="Chromosome"/>
</dbReference>
<dbReference type="Pfam" id="PF13585">
    <property type="entry name" value="CHU_C"/>
    <property type="match status" value="1"/>
</dbReference>
<dbReference type="EMBL" id="CP066775">
    <property type="protein sequence ID" value="QQL50608.1"/>
    <property type="molecule type" value="Genomic_DNA"/>
</dbReference>
<feature type="domain" description="PKD" evidence="2">
    <location>
        <begin position="871"/>
        <end position="925"/>
    </location>
</feature>
<dbReference type="Gene3D" id="2.60.40.10">
    <property type="entry name" value="Immunoglobulins"/>
    <property type="match status" value="4"/>
</dbReference>
<evidence type="ECO:0000256" key="1">
    <source>
        <dbReference type="SAM" id="SignalP"/>
    </source>
</evidence>
<name>A0A7T7FCI9_9SPHI</name>
<dbReference type="InterPro" id="IPR013783">
    <property type="entry name" value="Ig-like_fold"/>
</dbReference>
<dbReference type="PROSITE" id="PS50093">
    <property type="entry name" value="PKD"/>
    <property type="match status" value="4"/>
</dbReference>
<protein>
    <submittedName>
        <fullName evidence="3">PKD domain-containing protein</fullName>
    </submittedName>
</protein>
<dbReference type="Pfam" id="PF17517">
    <property type="entry name" value="IgGFc_binding"/>
    <property type="match status" value="1"/>
</dbReference>
<evidence type="ECO:0000313" key="4">
    <source>
        <dbReference type="Proteomes" id="UP000429232"/>
    </source>
</evidence>
<dbReference type="SMART" id="SM00089">
    <property type="entry name" value="PKD"/>
    <property type="match status" value="4"/>
</dbReference>
<feature type="domain" description="PKD" evidence="2">
    <location>
        <begin position="930"/>
        <end position="1010"/>
    </location>
</feature>
<accession>A0A7T7FCI9</accession>
<keyword evidence="4" id="KW-1185">Reference proteome</keyword>
<dbReference type="NCBIfam" id="TIGR04131">
    <property type="entry name" value="Bac_Flav_CTERM"/>
    <property type="match status" value="1"/>
</dbReference>
<feature type="domain" description="PKD" evidence="2">
    <location>
        <begin position="607"/>
        <end position="678"/>
    </location>
</feature>
<dbReference type="InterPro" id="IPR000601">
    <property type="entry name" value="PKD_dom"/>
</dbReference>
<dbReference type="InterPro" id="IPR035234">
    <property type="entry name" value="IgGFc-bd_N"/>
</dbReference>
<dbReference type="InterPro" id="IPR035986">
    <property type="entry name" value="PKD_dom_sf"/>
</dbReference>
<dbReference type="InterPro" id="IPR026341">
    <property type="entry name" value="T9SS_type_B"/>
</dbReference>
<gene>
    <name evidence="3" type="ORF">GO620_003895</name>
</gene>
<dbReference type="PANTHER" id="PTHR46534">
    <property type="entry name" value="IGGFC_BINDING DOMAIN-CONTAINING PROTEIN"/>
    <property type="match status" value="1"/>
</dbReference>